<dbReference type="PANTHER" id="PTHR33744:SF1">
    <property type="entry name" value="DNA-BINDING TRANSCRIPTIONAL ACTIVATOR ADER"/>
    <property type="match status" value="1"/>
</dbReference>
<evidence type="ECO:0000313" key="5">
    <source>
        <dbReference type="EMBL" id="NMH96891.1"/>
    </source>
</evidence>
<proteinExistence type="inferred from homology"/>
<feature type="domain" description="PucR C-terminal helix-turn-helix" evidence="3">
    <location>
        <begin position="498"/>
        <end position="555"/>
    </location>
</feature>
<name>A0ABX1S5N0_9PSEU</name>
<organism evidence="5 6">
    <name type="scientific">Pseudonocardia acidicola</name>
    <dbReference type="NCBI Taxonomy" id="2724939"/>
    <lineage>
        <taxon>Bacteria</taxon>
        <taxon>Bacillati</taxon>
        <taxon>Actinomycetota</taxon>
        <taxon>Actinomycetes</taxon>
        <taxon>Pseudonocardiales</taxon>
        <taxon>Pseudonocardiaceae</taxon>
        <taxon>Pseudonocardia</taxon>
    </lineage>
</organism>
<dbReference type="Pfam" id="PF17853">
    <property type="entry name" value="GGDEF_2"/>
    <property type="match status" value="1"/>
</dbReference>
<evidence type="ECO:0000313" key="6">
    <source>
        <dbReference type="Proteomes" id="UP000820669"/>
    </source>
</evidence>
<dbReference type="InterPro" id="IPR025736">
    <property type="entry name" value="PucR_C-HTH_dom"/>
</dbReference>
<dbReference type="EMBL" id="JAAXLA010000007">
    <property type="protein sequence ID" value="NMH96891.1"/>
    <property type="molecule type" value="Genomic_DNA"/>
</dbReference>
<dbReference type="Pfam" id="PF07905">
    <property type="entry name" value="PucR"/>
    <property type="match status" value="1"/>
</dbReference>
<feature type="domain" description="Purine catabolism PurC-like" evidence="2">
    <location>
        <begin position="3"/>
        <end position="139"/>
    </location>
</feature>
<dbReference type="InterPro" id="IPR012914">
    <property type="entry name" value="PucR_dom"/>
</dbReference>
<feature type="domain" description="CdaR GGDEF-like" evidence="4">
    <location>
        <begin position="303"/>
        <end position="436"/>
    </location>
</feature>
<evidence type="ECO:0000259" key="2">
    <source>
        <dbReference type="Pfam" id="PF07905"/>
    </source>
</evidence>
<gene>
    <name evidence="5" type="ORF">HF526_06105</name>
</gene>
<comment type="caution">
    <text evidence="5">The sequence shown here is derived from an EMBL/GenBank/DDBJ whole genome shotgun (WGS) entry which is preliminary data.</text>
</comment>
<evidence type="ECO:0000259" key="4">
    <source>
        <dbReference type="Pfam" id="PF17853"/>
    </source>
</evidence>
<accession>A0ABX1S5N0</accession>
<reference evidence="5 6" key="1">
    <citation type="submission" date="2020-04" db="EMBL/GenBank/DDBJ databases">
        <authorList>
            <person name="Klaysubun C."/>
            <person name="Duangmal K."/>
            <person name="Lipun K."/>
        </authorList>
    </citation>
    <scope>NUCLEOTIDE SEQUENCE [LARGE SCALE GENOMIC DNA]</scope>
    <source>
        <strain evidence="5 6">K10HN5</strain>
    </source>
</reference>
<dbReference type="InterPro" id="IPR041522">
    <property type="entry name" value="CdaR_GGDEF"/>
</dbReference>
<evidence type="ECO:0000256" key="1">
    <source>
        <dbReference type="ARBA" id="ARBA00006754"/>
    </source>
</evidence>
<dbReference type="Proteomes" id="UP000820669">
    <property type="component" value="Unassembled WGS sequence"/>
</dbReference>
<dbReference type="Gene3D" id="1.10.10.2840">
    <property type="entry name" value="PucR C-terminal helix-turn-helix domain"/>
    <property type="match status" value="1"/>
</dbReference>
<dbReference type="InterPro" id="IPR042070">
    <property type="entry name" value="PucR_C-HTH_sf"/>
</dbReference>
<sequence>MQEVLKVDSLQGSTVLSGASGLLRMVSRLNVMEVPDILPWVKPHELLLTTGFPLLHADSVQPVQTGRGGPVRGETDHMAQLVAEFHERGVCALAVKSGRYLLDIPATALEASDRLGFPVLSLPADVAFDDVLADVFAALLDHQAETLAIAHDLQRSLETVLFAGGGLAEVTDEVARLLDVAVLITAPDGQVQATGGDEARRSALTALPVFDATGRLRTEELAVGILHQQGPGSGELAVVPVHGGGLNHGYIVAHSVTGQLSEIGVHALERVATVVALLITRQQAVAAVESKYRGDFLRDALTGRAGEPQQVAAHFATLGWDIDRPLVVAVAELEPDNDTGSGLHTTLPVRSYQDRLAAAWQQVVRSRDSKAPVVGFSQEIITLIPVSGTAAEVEATVAGIVTEVARDRAAGRRSFSVGVSRVVPDPATAPEALTTAYQQARKSVAIGRRIHGPGSVTHFGGLGVHRLLSLVPDPAELRSFAEEVLGKLAGDEPEALDLRMTLQALLDNSLNVAETARSLHFHYNTLRYRIRKLERMLGPFIGDPTLRLDITLALQVVEMRGL</sequence>
<dbReference type="InterPro" id="IPR051448">
    <property type="entry name" value="CdaR-like_regulators"/>
</dbReference>
<dbReference type="PANTHER" id="PTHR33744">
    <property type="entry name" value="CARBOHYDRATE DIACID REGULATOR"/>
    <property type="match status" value="1"/>
</dbReference>
<protein>
    <submittedName>
        <fullName evidence="5">PucR family transcriptional regulator</fullName>
    </submittedName>
</protein>
<keyword evidence="6" id="KW-1185">Reference proteome</keyword>
<evidence type="ECO:0000259" key="3">
    <source>
        <dbReference type="Pfam" id="PF13556"/>
    </source>
</evidence>
<dbReference type="Pfam" id="PF13556">
    <property type="entry name" value="HTH_30"/>
    <property type="match status" value="1"/>
</dbReference>
<comment type="similarity">
    <text evidence="1">Belongs to the CdaR family.</text>
</comment>